<gene>
    <name evidence="5" type="ORF">BSZ36_01605</name>
</gene>
<dbReference type="EMBL" id="MQWB01000001">
    <property type="protein sequence ID" value="OZC01795.1"/>
    <property type="molecule type" value="Genomic_DNA"/>
</dbReference>
<dbReference type="SUPFAM" id="SSF69318">
    <property type="entry name" value="Integrin alpha N-terminal domain"/>
    <property type="match status" value="1"/>
</dbReference>
<evidence type="ECO:0008006" key="7">
    <source>
        <dbReference type="Google" id="ProtNLM"/>
    </source>
</evidence>
<name>A0A259TVK2_9BACT</name>
<dbReference type="InParanoid" id="A0A259TVK2"/>
<comment type="caution">
    <text evidence="5">The sequence shown here is derived from an EMBL/GenBank/DDBJ whole genome shotgun (WGS) entry which is preliminary data.</text>
</comment>
<protein>
    <recommendedName>
        <fullName evidence="7">Secretion system C-terminal sorting domain-containing protein</fullName>
    </recommendedName>
</protein>
<feature type="chain" id="PRO_5013170021" description="Secretion system C-terminal sorting domain-containing protein" evidence="4">
    <location>
        <begin position="20"/>
        <end position="755"/>
    </location>
</feature>
<dbReference type="InterPro" id="IPR013517">
    <property type="entry name" value="FG-GAP"/>
</dbReference>
<dbReference type="Pfam" id="PF14312">
    <property type="entry name" value="FG-GAP_2"/>
    <property type="match status" value="2"/>
</dbReference>
<evidence type="ECO:0000256" key="4">
    <source>
        <dbReference type="SAM" id="SignalP"/>
    </source>
</evidence>
<keyword evidence="6" id="KW-1185">Reference proteome</keyword>
<dbReference type="InterPro" id="IPR013519">
    <property type="entry name" value="Int_alpha_beta-p"/>
</dbReference>
<accession>A0A259TVK2</accession>
<dbReference type="SMART" id="SM00191">
    <property type="entry name" value="Int_alpha"/>
    <property type="match status" value="3"/>
</dbReference>
<evidence type="ECO:0000313" key="6">
    <source>
        <dbReference type="Proteomes" id="UP000216446"/>
    </source>
</evidence>
<dbReference type="Proteomes" id="UP000216446">
    <property type="component" value="Unassembled WGS sequence"/>
</dbReference>
<organism evidence="5 6">
    <name type="scientific">Rubricoccus marinus</name>
    <dbReference type="NCBI Taxonomy" id="716817"/>
    <lineage>
        <taxon>Bacteria</taxon>
        <taxon>Pseudomonadati</taxon>
        <taxon>Rhodothermota</taxon>
        <taxon>Rhodothermia</taxon>
        <taxon>Rhodothermales</taxon>
        <taxon>Rubricoccaceae</taxon>
        <taxon>Rubricoccus</taxon>
    </lineage>
</organism>
<dbReference type="PANTHER" id="PTHR36220">
    <property type="entry name" value="UNNAMED PRODUCT"/>
    <property type="match status" value="1"/>
</dbReference>
<proteinExistence type="predicted"/>
<evidence type="ECO:0000313" key="5">
    <source>
        <dbReference type="EMBL" id="OZC01795.1"/>
    </source>
</evidence>
<dbReference type="InterPro" id="IPR028994">
    <property type="entry name" value="Integrin_alpha_N"/>
</dbReference>
<dbReference type="AlphaFoldDB" id="A0A259TVK2"/>
<keyword evidence="3" id="KW-0325">Glycoprotein</keyword>
<reference evidence="5 6" key="1">
    <citation type="submission" date="2016-11" db="EMBL/GenBank/DDBJ databases">
        <title>Study of marine rhodopsin-containing bacteria.</title>
        <authorList>
            <person name="Yoshizawa S."/>
            <person name="Kumagai Y."/>
            <person name="Kogure K."/>
        </authorList>
    </citation>
    <scope>NUCLEOTIDE SEQUENCE [LARGE SCALE GENOMIC DNA]</scope>
    <source>
        <strain evidence="5 6">SG-29</strain>
    </source>
</reference>
<dbReference type="Gene3D" id="2.130.10.130">
    <property type="entry name" value="Integrin alpha, N-terminal"/>
    <property type="match status" value="2"/>
</dbReference>
<evidence type="ECO:0000256" key="3">
    <source>
        <dbReference type="ARBA" id="ARBA00023180"/>
    </source>
</evidence>
<keyword evidence="1 4" id="KW-0732">Signal</keyword>
<evidence type="ECO:0000256" key="2">
    <source>
        <dbReference type="ARBA" id="ARBA00022737"/>
    </source>
</evidence>
<keyword evidence="2" id="KW-0677">Repeat</keyword>
<feature type="signal peptide" evidence="4">
    <location>
        <begin position="1"/>
        <end position="19"/>
    </location>
</feature>
<evidence type="ECO:0000256" key="1">
    <source>
        <dbReference type="ARBA" id="ARBA00022729"/>
    </source>
</evidence>
<dbReference type="RefSeq" id="WP_179270963.1">
    <property type="nucleotide sequence ID" value="NZ_MQWB01000001.1"/>
</dbReference>
<dbReference type="PANTHER" id="PTHR36220:SF1">
    <property type="entry name" value="GAMMA TUBULIN COMPLEX COMPONENT C-TERMINAL DOMAIN-CONTAINING PROTEIN"/>
    <property type="match status" value="1"/>
</dbReference>
<sequence>MRRALFSIALLLAAIGARAQDPLAVLRSPEASGADFGRAIAVEGDVAAVGAPQAQASGAVTLYGRAQDGRWVSRQRLAPGTSEGAFGSAVALAADRLVVGAPGAEAAYVFEQSAGGEWTRAATLSPPASEAGAGFGAAVALSGSTVAVAAPGARPGASYRGGTVYVFAREASGAWALSATLRRPVGEGEAGFGRALSLDGARLLIGAEPASTSEDGRAYVYEKVGAGWTAVATLQSPDPRASGAPTRFGTAVALDGDRALIGAWGQGVTVPGQGVVASGAAYAFERSAAGAWTLRQRLTPALTAGASVGFAVALEADRAVVAAPGESVGGQGGEVHVFARLGSEWEPRVTLQGSGTAGAQFGMSTALSDRTVVTSEKAVAYVHTTERTAPPPPPGPPPSRPVALVVREAVTVGDAPGARLAAQLFLREDVRTRDSPAPRLAAQLYLREDVRTRDSPEARLPLQLSLREAIGVRDQPRFSTALQLLVREAVTLTDAPEFARALALLVREGIGVVDGFGVARGDSSAASGAVRVDTERVAFVGPLGLDVTLRGLRETGSASAFFEEARPESPAGIPTGVEIAPYRWELRAEGGLEFDSARVALRLSALPRLTLADPSAFAVYARPLSGGPFRALATAVAGETIVAEGVLTASELALAGAGLAVGTPEAPPRAFGLSAPAPNPARGTTRVILALAEPGLAQVDVLDLRGRRVATLVQGYLPAGETVLDLRADRLSAGTYVIVLRAGDVLAVSRLTVVR</sequence>